<reference evidence="13" key="1">
    <citation type="submission" date="2020-04" db="EMBL/GenBank/DDBJ databases">
        <title>Hybrid Assembly of Korean Phytophthora infestans isolates.</title>
        <authorList>
            <person name="Prokchorchik M."/>
            <person name="Lee Y."/>
            <person name="Seo J."/>
            <person name="Cho J.-H."/>
            <person name="Park Y.-E."/>
            <person name="Jang D.-C."/>
            <person name="Im J.-S."/>
            <person name="Choi J.-G."/>
            <person name="Park H.-J."/>
            <person name="Lee G.-B."/>
            <person name="Lee Y.-G."/>
            <person name="Hong S.-Y."/>
            <person name="Cho K."/>
            <person name="Sohn K.H."/>
        </authorList>
    </citation>
    <scope>NUCLEOTIDE SEQUENCE</scope>
    <source>
        <strain evidence="13">KR_1_A1</strain>
    </source>
</reference>
<dbReference type="InterPro" id="IPR044746">
    <property type="entry name" value="ABCC_6TM_D1"/>
</dbReference>
<evidence type="ECO:0000259" key="11">
    <source>
        <dbReference type="PROSITE" id="PS50893"/>
    </source>
</evidence>
<keyword evidence="14" id="KW-1185">Reference proteome</keyword>
<keyword evidence="8 10" id="KW-1133">Transmembrane helix</keyword>
<dbReference type="InterPro" id="IPR003593">
    <property type="entry name" value="AAA+_ATPase"/>
</dbReference>
<dbReference type="AlphaFoldDB" id="A0A833TGL4"/>
<dbReference type="PANTHER" id="PTHR24223:SF443">
    <property type="entry name" value="MULTIDRUG-RESISTANCE LIKE PROTEIN 1, ISOFORM I"/>
    <property type="match status" value="1"/>
</dbReference>
<dbReference type="FunFam" id="3.40.50.300:FF:000997">
    <property type="entry name" value="Multidrug resistance-associated protein 1"/>
    <property type="match status" value="1"/>
</dbReference>
<dbReference type="InterPro" id="IPR011527">
    <property type="entry name" value="ABC1_TM_dom"/>
</dbReference>
<dbReference type="SUPFAM" id="SSF90123">
    <property type="entry name" value="ABC transporter transmembrane region"/>
    <property type="match status" value="2"/>
</dbReference>
<feature type="domain" description="ABC transmembrane type-1" evidence="12">
    <location>
        <begin position="104"/>
        <end position="374"/>
    </location>
</feature>
<name>A0A833TGL4_PHYIN</name>
<evidence type="ECO:0000256" key="3">
    <source>
        <dbReference type="ARBA" id="ARBA00022448"/>
    </source>
</evidence>
<dbReference type="PROSITE" id="PS50893">
    <property type="entry name" value="ABC_TRANSPORTER_2"/>
    <property type="match status" value="2"/>
</dbReference>
<dbReference type="Gene3D" id="1.20.1560.10">
    <property type="entry name" value="ABC transporter type 1, transmembrane domain"/>
    <property type="match status" value="2"/>
</dbReference>
<dbReference type="InterPro" id="IPR050173">
    <property type="entry name" value="ABC_transporter_C-like"/>
</dbReference>
<dbReference type="SUPFAM" id="SSF52540">
    <property type="entry name" value="P-loop containing nucleoside triphosphate hydrolases"/>
    <property type="match status" value="2"/>
</dbReference>
<dbReference type="InterPro" id="IPR036640">
    <property type="entry name" value="ABC1_TM_sf"/>
</dbReference>
<dbReference type="Proteomes" id="UP000602510">
    <property type="component" value="Unassembled WGS sequence"/>
</dbReference>
<feature type="transmembrane region" description="Helical" evidence="10">
    <location>
        <begin position="243"/>
        <end position="267"/>
    </location>
</feature>
<dbReference type="InterPro" id="IPR044726">
    <property type="entry name" value="ABCC_6TM_D2"/>
</dbReference>
<comment type="subcellular location">
    <subcellularLocation>
        <location evidence="1">Vacuole membrane</location>
        <topology evidence="1">Multi-pass membrane protein</topology>
    </subcellularLocation>
</comment>
<feature type="transmembrane region" description="Helical" evidence="10">
    <location>
        <begin position="786"/>
        <end position="812"/>
    </location>
</feature>
<accession>A0A833TGL4</accession>
<evidence type="ECO:0000313" key="13">
    <source>
        <dbReference type="EMBL" id="KAF4042824.1"/>
    </source>
</evidence>
<dbReference type="GO" id="GO:0140359">
    <property type="term" value="F:ABC-type transporter activity"/>
    <property type="evidence" value="ECO:0007669"/>
    <property type="project" value="InterPro"/>
</dbReference>
<dbReference type="GO" id="GO:0005774">
    <property type="term" value="C:vacuolar membrane"/>
    <property type="evidence" value="ECO:0007669"/>
    <property type="project" value="UniProtKB-SubCell"/>
</dbReference>
<dbReference type="InterPro" id="IPR027417">
    <property type="entry name" value="P-loop_NTPase"/>
</dbReference>
<dbReference type="PROSITE" id="PS50929">
    <property type="entry name" value="ABC_TM1F"/>
    <property type="match status" value="2"/>
</dbReference>
<dbReference type="CDD" id="cd03244">
    <property type="entry name" value="ABCC_MRP_domain2"/>
    <property type="match status" value="1"/>
</dbReference>
<feature type="domain" description="ABC transporter" evidence="11">
    <location>
        <begin position="957"/>
        <end position="1190"/>
    </location>
</feature>
<feature type="transmembrane region" description="Helical" evidence="10">
    <location>
        <begin position="654"/>
        <end position="677"/>
    </location>
</feature>
<evidence type="ECO:0000256" key="6">
    <source>
        <dbReference type="ARBA" id="ARBA00022741"/>
    </source>
</evidence>
<comment type="caution">
    <text evidence="13">The sequence shown here is derived from an EMBL/GenBank/DDBJ whole genome shotgun (WGS) entry which is preliminary data.</text>
</comment>
<protein>
    <submittedName>
        <fullName evidence="13">ABC transporter</fullName>
    </submittedName>
</protein>
<feature type="transmembrane region" description="Helical" evidence="10">
    <location>
        <begin position="215"/>
        <end position="237"/>
    </location>
</feature>
<dbReference type="FunFam" id="1.20.1560.10:FF:000006">
    <property type="entry name" value="ATP-binding cassette, sub-family C (CFTR/MRP), member 9"/>
    <property type="match status" value="1"/>
</dbReference>
<evidence type="ECO:0000256" key="10">
    <source>
        <dbReference type="SAM" id="Phobius"/>
    </source>
</evidence>
<keyword evidence="9 10" id="KW-0472">Membrane</keyword>
<dbReference type="Gene3D" id="3.40.50.300">
    <property type="entry name" value="P-loop containing nucleotide triphosphate hydrolases"/>
    <property type="match status" value="2"/>
</dbReference>
<feature type="transmembrane region" description="Helical" evidence="10">
    <location>
        <begin position="706"/>
        <end position="730"/>
    </location>
</feature>
<dbReference type="InterPro" id="IPR003439">
    <property type="entry name" value="ABC_transporter-like_ATP-bd"/>
</dbReference>
<dbReference type="Pfam" id="PF00005">
    <property type="entry name" value="ABC_tran"/>
    <property type="match status" value="2"/>
</dbReference>
<evidence type="ECO:0000256" key="5">
    <source>
        <dbReference type="ARBA" id="ARBA00022737"/>
    </source>
</evidence>
<comment type="similarity">
    <text evidence="2">Belongs to the ABC transporter superfamily. ABCC family. Conjugate transporter (TC 3.A.1.208) subfamily.</text>
</comment>
<sequence length="1196" mass="131908">MPSLLGNTHQASLSYATFINPEPTDRPGPRNGTLTISWSSRLLFSFAEPLMRIAAERQLAEKDIWELDLENQTRTALTKLTRQYENSGGLLLRAVLRCYGLELAMCGLASIASAACELAAPVVLHHVLEAFTAPQTDLHDLCIWLGLFFASRLLNALLSAHLEYYVQIIGLRATSAIRAFLFLKSLRSSSSSSSSVEIMNLFTSDMGNITIMIQYINSTWVLPLQIGAIVYMLYWVIGLAAFAGLALIVLCSLLVMVVGKMAAGGFMKLMQQRDRRMKVIQEVFGGIQVVKLNVWEKKFSQRIEDCRSTEVKALKSLMLIYSIEDIVVSTSPLLVSVVSLAVYSIGLGETLTAAKVFTALALFNALRSPLQELPCVIQACFQANVSLERIADPTQEEGVAIDVQNGTLGWNTDTTVLNDVNFQIKRGDLAVVHGAVGSGKSSLCYALLGEMQRIDGRVFVRGKVVYYSQQPWIQNLSIRDNILFGHEFDEAKYGKVLEACGLVADMKHFPSGDLTEIGEKGVNLSGGQKARVSLARACYADADVYKLDSPLAAVDAAVRNEIFGKCICGLLGDKTVLLVTHSRDVIRSPAVNYIVRVEDGTVHGERLANQIHRSKYAKRCSMDKTSIVADIQVSSGRFVVDEERQQGRVTSDVFWIYFKALGGAKMCVLVVVSQLLWQAFQIGSDFWLSHWTSEASVADNETNMEVYALLGGGGVLMVLLRSVCVVFAGLRGARYLFGAMTDALMHAPMKFFDTNPIGRIVNRYTTDIGSIDFQLPLISGAFLADFFLAVCQLVTAAYVVNFLGILVVPLAWMYVKVANFYLASCSEITRLQRLVSSPVLSHVKQCEEGLQVSYIQTVSEMWYIVRIQLIGCAVVIGIVSALVYLRDLLPPGFIGLAFTYALNVDAGLANIARQWSFVELIMVSPERVMEYASIAPEGSNMLVEIEPAIDWPLRGVITFQNVNFSYERGDLILKNVSFTIGNNEKVGIVGRTGAGKSSLSMALFRINELVSGQICIDGIDISTISVRKLRAGMSIIPQVPVLFNEPLRDYLDPFDQLTDEAIWVAIDKVGMKSKIRNMENQLEFELGENAGTFSVGERQLLCLARAVLKCSRIVVMDEATSSIDHDTEQNLQKMLRQNFQDTTVITIAHRLTTVLELDRVMVLSQGTVVKFDTPQNLLNNRGGFFSDLVKEEGFLG</sequence>
<evidence type="ECO:0000256" key="1">
    <source>
        <dbReference type="ARBA" id="ARBA00004128"/>
    </source>
</evidence>
<evidence type="ECO:0000256" key="8">
    <source>
        <dbReference type="ARBA" id="ARBA00022989"/>
    </source>
</evidence>
<keyword evidence="4 10" id="KW-0812">Transmembrane</keyword>
<dbReference type="PANTHER" id="PTHR24223">
    <property type="entry name" value="ATP-BINDING CASSETTE SUB-FAMILY C"/>
    <property type="match status" value="1"/>
</dbReference>
<keyword evidence="7" id="KW-0067">ATP-binding</keyword>
<evidence type="ECO:0000256" key="4">
    <source>
        <dbReference type="ARBA" id="ARBA00022692"/>
    </source>
</evidence>
<keyword evidence="5" id="KW-0677">Repeat</keyword>
<dbReference type="SMART" id="SM00382">
    <property type="entry name" value="AAA"/>
    <property type="match status" value="2"/>
</dbReference>
<keyword evidence="6" id="KW-0547">Nucleotide-binding</keyword>
<keyword evidence="3" id="KW-0813">Transport</keyword>
<evidence type="ECO:0000256" key="2">
    <source>
        <dbReference type="ARBA" id="ARBA00009726"/>
    </source>
</evidence>
<organism evidence="13 14">
    <name type="scientific">Phytophthora infestans</name>
    <name type="common">Potato late blight agent</name>
    <name type="synonym">Botrytis infestans</name>
    <dbReference type="NCBI Taxonomy" id="4787"/>
    <lineage>
        <taxon>Eukaryota</taxon>
        <taxon>Sar</taxon>
        <taxon>Stramenopiles</taxon>
        <taxon>Oomycota</taxon>
        <taxon>Peronosporomycetes</taxon>
        <taxon>Peronosporales</taxon>
        <taxon>Peronosporaceae</taxon>
        <taxon>Phytophthora</taxon>
    </lineage>
</organism>
<dbReference type="GO" id="GO:0016887">
    <property type="term" value="F:ATP hydrolysis activity"/>
    <property type="evidence" value="ECO:0007669"/>
    <property type="project" value="InterPro"/>
</dbReference>
<feature type="domain" description="ABC transporter" evidence="11">
    <location>
        <begin position="401"/>
        <end position="624"/>
    </location>
</feature>
<evidence type="ECO:0000256" key="7">
    <source>
        <dbReference type="ARBA" id="ARBA00022840"/>
    </source>
</evidence>
<dbReference type="CDD" id="cd18580">
    <property type="entry name" value="ABC_6TM_ABCC_D2"/>
    <property type="match status" value="1"/>
</dbReference>
<dbReference type="EMBL" id="WSZM01000097">
    <property type="protein sequence ID" value="KAF4042824.1"/>
    <property type="molecule type" value="Genomic_DNA"/>
</dbReference>
<dbReference type="CDD" id="cd03250">
    <property type="entry name" value="ABCC_MRP_domain1"/>
    <property type="match status" value="1"/>
</dbReference>
<feature type="transmembrane region" description="Helical" evidence="10">
    <location>
        <begin position="863"/>
        <end position="885"/>
    </location>
</feature>
<feature type="domain" description="ABC transmembrane type-1" evidence="12">
    <location>
        <begin position="668"/>
        <end position="843"/>
    </location>
</feature>
<dbReference type="CDD" id="cd18579">
    <property type="entry name" value="ABC_6TM_ABCC_D1"/>
    <property type="match status" value="1"/>
</dbReference>
<dbReference type="PROSITE" id="PS00211">
    <property type="entry name" value="ABC_TRANSPORTER_1"/>
    <property type="match status" value="1"/>
</dbReference>
<gene>
    <name evidence="13" type="ORF">GN244_ATG05133</name>
</gene>
<evidence type="ECO:0000259" key="12">
    <source>
        <dbReference type="PROSITE" id="PS50929"/>
    </source>
</evidence>
<dbReference type="GO" id="GO:0005524">
    <property type="term" value="F:ATP binding"/>
    <property type="evidence" value="ECO:0007669"/>
    <property type="project" value="UniProtKB-KW"/>
</dbReference>
<proteinExistence type="inferred from homology"/>
<dbReference type="InterPro" id="IPR017871">
    <property type="entry name" value="ABC_transporter-like_CS"/>
</dbReference>
<dbReference type="FunFam" id="3.40.50.300:FF:000610">
    <property type="entry name" value="Multidrug resistance-associated ABC transporter"/>
    <property type="match status" value="1"/>
</dbReference>
<evidence type="ECO:0000313" key="14">
    <source>
        <dbReference type="Proteomes" id="UP000602510"/>
    </source>
</evidence>
<evidence type="ECO:0000256" key="9">
    <source>
        <dbReference type="ARBA" id="ARBA00023136"/>
    </source>
</evidence>
<dbReference type="Pfam" id="PF00664">
    <property type="entry name" value="ABC_membrane"/>
    <property type="match status" value="2"/>
</dbReference>